<dbReference type="SUPFAM" id="SSF54534">
    <property type="entry name" value="FKBP-like"/>
    <property type="match status" value="1"/>
</dbReference>
<evidence type="ECO:0000259" key="5">
    <source>
        <dbReference type="Pfam" id="PF13145"/>
    </source>
</evidence>
<dbReference type="Proteomes" id="UP001596422">
    <property type="component" value="Unassembled WGS sequence"/>
</dbReference>
<evidence type="ECO:0000313" key="7">
    <source>
        <dbReference type="Proteomes" id="UP001596422"/>
    </source>
</evidence>
<comment type="caution">
    <text evidence="6">The sequence shown here is derived from an EMBL/GenBank/DDBJ whole genome shotgun (WGS) entry which is preliminary data.</text>
</comment>
<dbReference type="InterPro" id="IPR050245">
    <property type="entry name" value="PrsA_foldase"/>
</dbReference>
<protein>
    <recommendedName>
        <fullName evidence="3">peptidylprolyl isomerase</fullName>
        <ecNumber evidence="3">5.2.1.8</ecNumber>
    </recommendedName>
</protein>
<dbReference type="InterPro" id="IPR000297">
    <property type="entry name" value="PPIase_PpiC"/>
</dbReference>
<proteinExistence type="inferred from homology"/>
<comment type="catalytic activity">
    <reaction evidence="1">
        <text>[protein]-peptidylproline (omega=180) = [protein]-peptidylproline (omega=0)</text>
        <dbReference type="Rhea" id="RHEA:16237"/>
        <dbReference type="Rhea" id="RHEA-COMP:10747"/>
        <dbReference type="Rhea" id="RHEA-COMP:10748"/>
        <dbReference type="ChEBI" id="CHEBI:83833"/>
        <dbReference type="ChEBI" id="CHEBI:83834"/>
        <dbReference type="EC" id="5.2.1.8"/>
    </reaction>
</comment>
<accession>A0ABW2A858</accession>
<evidence type="ECO:0000256" key="3">
    <source>
        <dbReference type="ARBA" id="ARBA00013194"/>
    </source>
</evidence>
<dbReference type="Gene3D" id="3.10.50.40">
    <property type="match status" value="1"/>
</dbReference>
<evidence type="ECO:0000256" key="4">
    <source>
        <dbReference type="ARBA" id="ARBA00023110"/>
    </source>
</evidence>
<sequence>MSISSIARAFGPTFAEKLQDLEPGRWAGPIESGFGLHLVYLYDRRTGPVPPFEEIRPEVERAYSAAQRQAALDAYYANLRQRYEVVVLSEDDGIGRGEGR</sequence>
<dbReference type="EC" id="5.2.1.8" evidence="3"/>
<gene>
    <name evidence="6" type="ORF">ACFQDL_29295</name>
</gene>
<dbReference type="EMBL" id="JBHSWE010000001">
    <property type="protein sequence ID" value="MFC6673726.1"/>
    <property type="molecule type" value="Genomic_DNA"/>
</dbReference>
<keyword evidence="6" id="KW-0413">Isomerase</keyword>
<dbReference type="RefSeq" id="WP_379912346.1">
    <property type="nucleotide sequence ID" value="NZ_JBHSWE010000001.1"/>
</dbReference>
<dbReference type="Pfam" id="PF13145">
    <property type="entry name" value="Rotamase_2"/>
    <property type="match status" value="1"/>
</dbReference>
<feature type="domain" description="PpiC" evidence="5">
    <location>
        <begin position="5"/>
        <end position="57"/>
    </location>
</feature>
<dbReference type="GO" id="GO:0016853">
    <property type="term" value="F:isomerase activity"/>
    <property type="evidence" value="ECO:0007669"/>
    <property type="project" value="UniProtKB-KW"/>
</dbReference>
<evidence type="ECO:0000256" key="1">
    <source>
        <dbReference type="ARBA" id="ARBA00000971"/>
    </source>
</evidence>
<dbReference type="PANTHER" id="PTHR47245:SF2">
    <property type="entry name" value="PEPTIDYL-PROLYL CIS-TRANS ISOMERASE HP_0175-RELATED"/>
    <property type="match status" value="1"/>
</dbReference>
<dbReference type="InterPro" id="IPR046357">
    <property type="entry name" value="PPIase_dom_sf"/>
</dbReference>
<organism evidence="6 7">
    <name type="scientific">Marinobacterium aestuariivivens</name>
    <dbReference type="NCBI Taxonomy" id="1698799"/>
    <lineage>
        <taxon>Bacteria</taxon>
        <taxon>Pseudomonadati</taxon>
        <taxon>Pseudomonadota</taxon>
        <taxon>Gammaproteobacteria</taxon>
        <taxon>Oceanospirillales</taxon>
        <taxon>Oceanospirillaceae</taxon>
        <taxon>Marinobacterium</taxon>
    </lineage>
</organism>
<keyword evidence="4" id="KW-0697">Rotamase</keyword>
<evidence type="ECO:0000256" key="2">
    <source>
        <dbReference type="ARBA" id="ARBA00007656"/>
    </source>
</evidence>
<reference evidence="7" key="1">
    <citation type="journal article" date="2019" name="Int. J. Syst. Evol. Microbiol.">
        <title>The Global Catalogue of Microorganisms (GCM) 10K type strain sequencing project: providing services to taxonomists for standard genome sequencing and annotation.</title>
        <authorList>
            <consortium name="The Broad Institute Genomics Platform"/>
            <consortium name="The Broad Institute Genome Sequencing Center for Infectious Disease"/>
            <person name="Wu L."/>
            <person name="Ma J."/>
        </authorList>
    </citation>
    <scope>NUCLEOTIDE SEQUENCE [LARGE SCALE GENOMIC DNA]</scope>
    <source>
        <strain evidence="7">NBRC 111756</strain>
    </source>
</reference>
<evidence type="ECO:0000313" key="6">
    <source>
        <dbReference type="EMBL" id="MFC6673726.1"/>
    </source>
</evidence>
<comment type="similarity">
    <text evidence="2">Belongs to the PpiC/parvulin rotamase family.</text>
</comment>
<keyword evidence="7" id="KW-1185">Reference proteome</keyword>
<name>A0ABW2A858_9GAMM</name>
<dbReference type="PANTHER" id="PTHR47245">
    <property type="entry name" value="PEPTIDYLPROLYL ISOMERASE"/>
    <property type="match status" value="1"/>
</dbReference>